<dbReference type="InterPro" id="IPR006626">
    <property type="entry name" value="PbH1"/>
</dbReference>
<feature type="non-terminal residue" evidence="1">
    <location>
        <position position="1"/>
    </location>
</feature>
<dbReference type="OrthoDB" id="300606at2759"/>
<gene>
    <name evidence="1" type="ORF">EZS28_027113</name>
</gene>
<organism evidence="1 2">
    <name type="scientific">Streblomastix strix</name>
    <dbReference type="NCBI Taxonomy" id="222440"/>
    <lineage>
        <taxon>Eukaryota</taxon>
        <taxon>Metamonada</taxon>
        <taxon>Preaxostyla</taxon>
        <taxon>Oxymonadida</taxon>
        <taxon>Streblomastigidae</taxon>
        <taxon>Streblomastix</taxon>
    </lineage>
</organism>
<protein>
    <submittedName>
        <fullName evidence="1">Uncharacterized protein</fullName>
    </submittedName>
</protein>
<accession>A0A5J4V4T1</accession>
<evidence type="ECO:0000313" key="1">
    <source>
        <dbReference type="EMBL" id="KAA6377360.1"/>
    </source>
</evidence>
<dbReference type="EMBL" id="SNRW01009882">
    <property type="protein sequence ID" value="KAA6377360.1"/>
    <property type="molecule type" value="Genomic_DNA"/>
</dbReference>
<proteinExistence type="predicted"/>
<dbReference type="SMART" id="SM00710">
    <property type="entry name" value="PbH1"/>
    <property type="match status" value="5"/>
</dbReference>
<sequence length="1303" mass="142659">KCEFHNCETQGDGGAILALISSSGTLTISDSSSFVECKASNNGGGIFARIDDINSKLIIREVVTFDKCNANFGGGIFVNMNYEGQFDAQELHLLGCTSQRNGGGFYANLDTRSSIIFSNDCELFNCETYGNGGAMYLLIFLNTPITILLNDVTIRECKSYNNTSQYGVSGFGGGIFINGQGIYDVSSRGLNFKGMKFFDNFAEKHGQSMYVVMSKLKEFCLLGIAGEYVKGNYSDYHSVNMELMGCILEYNAFYYMSQTDIEDNQQQYLEDLWDVPNGSIWHVSNRVGVLPTGINQTGCADYNSPCNTIEYALIQISVEKELSPTTPTSEKRIGITQNGFDLNSPIFFNSSNSYTNVIKIMKQLYGTNQAMIGQAQLMIKKDGSSSTIENGQPGWIQATDGIELRIYEIDITTDQYILTIPVIYVQDSNTLLELDTVTFSGINLSTTAATGAQGIVHINVNNQHLIAQNSIFEYITIEGEGGNAIRFENNQQQTFTARLTNCQFKNINSTGESNGRGGSAIFADIELNCELVISGTTQFESCISTQSSGGAIYAFISGYNSELILQDSISFENCQGASGGGISTVIIDGGSLSVNGITSFDGCISTVQHGGGIHALIEGENSQMLITAASTFDECESKQNGGGIYASIQNKGTLAITQPLNIHDCSASNGGAMYLDIDFSTQIQFQLTNAEILQCHAIEDTTLGYPTGYGGGIFLTGTGDYDVLQGTLDLSGMKIFGNAATKGGQSLYVIMSKLKELCRIGIAGQYVKGNYSDGTSHQNELEGIPISFDQFLILTAEQFVKQQRPLEYFWTNPQDDIWHLQTGTVQSIESEDQYWCGNIDEPCNTIEYALEQISVRKGTSVTSIISEKKIGINEGGFELINPFEFKPDSSYTPIIKIMKQMYGTSSAINGNAEIQIKKNNDDSKEVGKSGWISALGGIELRIYEIKFITDQSILTIPVIYVQDSNTLLELDTVTFSGINLSPTSSAKGIVHINVNNQQLIAQNSEFENINIQGEGGNAIRFENNQQQTFTARLTNCQFKNINAKADSNGRGGSALFAELIDQSSLIIDNNCQFIQCISNKGNGGALYIDINFNSLSEFKINDALIKDCQAIEDTTSTPPTGYGGGIFLTGTGDYDISSPPKLDFSGMRILGNTANKAGQSLYVVTSELQKWCNQGTLGLYVKGNYSEAQSNIDELEGILIDQSEFVSLTSEDILEQQYHLEYFWSEIVTLTKILNRTNAFETIYPPNDGTSTIDIVGEPQNEQQGYFDMHDYSSWFNYDEKEYGVLASNNRRIFTGVDGKERK</sequence>
<dbReference type="Proteomes" id="UP000324800">
    <property type="component" value="Unassembled WGS sequence"/>
</dbReference>
<reference evidence="1 2" key="1">
    <citation type="submission" date="2019-03" db="EMBL/GenBank/DDBJ databases">
        <title>Single cell metagenomics reveals metabolic interactions within the superorganism composed of flagellate Streblomastix strix and complex community of Bacteroidetes bacteria on its surface.</title>
        <authorList>
            <person name="Treitli S.C."/>
            <person name="Kolisko M."/>
            <person name="Husnik F."/>
            <person name="Keeling P."/>
            <person name="Hampl V."/>
        </authorList>
    </citation>
    <scope>NUCLEOTIDE SEQUENCE [LARGE SCALE GENOMIC DNA]</scope>
    <source>
        <strain evidence="1">ST1C</strain>
    </source>
</reference>
<name>A0A5J4V4T1_9EUKA</name>
<comment type="caution">
    <text evidence="1">The sequence shown here is derived from an EMBL/GenBank/DDBJ whole genome shotgun (WGS) entry which is preliminary data.</text>
</comment>
<feature type="non-terminal residue" evidence="1">
    <location>
        <position position="1303"/>
    </location>
</feature>
<evidence type="ECO:0000313" key="2">
    <source>
        <dbReference type="Proteomes" id="UP000324800"/>
    </source>
</evidence>